<dbReference type="RefSeq" id="WP_354505827.1">
    <property type="nucleotide sequence ID" value="NZ_JBEPMO010000001.1"/>
</dbReference>
<keyword evidence="2" id="KW-0677">Repeat</keyword>
<dbReference type="InterPro" id="IPR036278">
    <property type="entry name" value="Sialidase_sf"/>
</dbReference>
<dbReference type="Pfam" id="PF18962">
    <property type="entry name" value="Por_Secre_tail"/>
    <property type="match status" value="1"/>
</dbReference>
<reference evidence="5 6" key="1">
    <citation type="submission" date="2024-06" db="EMBL/GenBank/DDBJ databases">
        <title>Genomic Encyclopedia of Type Strains, Phase IV (KMG-IV): sequencing the most valuable type-strain genomes for metagenomic binning, comparative biology and taxonomic classification.</title>
        <authorList>
            <person name="Goeker M."/>
        </authorList>
    </citation>
    <scope>NUCLEOTIDE SEQUENCE [LARGE SCALE GENOMIC DNA]</scope>
    <source>
        <strain evidence="5 6">DSM 29388</strain>
    </source>
</reference>
<evidence type="ECO:0000259" key="4">
    <source>
        <dbReference type="Pfam" id="PF18962"/>
    </source>
</evidence>
<dbReference type="PANTHER" id="PTHR12106:SF27">
    <property type="entry name" value="SORTILIN-RELATED RECEPTOR"/>
    <property type="match status" value="1"/>
</dbReference>
<name>A0ABV2LPZ1_9FLAO</name>
<dbReference type="NCBIfam" id="TIGR04183">
    <property type="entry name" value="Por_Secre_tail"/>
    <property type="match status" value="1"/>
</dbReference>
<dbReference type="PANTHER" id="PTHR12106">
    <property type="entry name" value="SORTILIN RELATED"/>
    <property type="match status" value="1"/>
</dbReference>
<protein>
    <submittedName>
        <fullName evidence="5">Photosystem II stability/assembly factor-like uncharacterized protein</fullName>
    </submittedName>
</protein>
<organism evidence="5 6">
    <name type="scientific">Moheibacter stercoris</name>
    <dbReference type="NCBI Taxonomy" id="1628251"/>
    <lineage>
        <taxon>Bacteria</taxon>
        <taxon>Pseudomonadati</taxon>
        <taxon>Bacteroidota</taxon>
        <taxon>Flavobacteriia</taxon>
        <taxon>Flavobacteriales</taxon>
        <taxon>Weeksellaceae</taxon>
        <taxon>Moheibacter</taxon>
    </lineage>
</organism>
<dbReference type="Pfam" id="PF15902">
    <property type="entry name" value="Sortilin-Vps10"/>
    <property type="match status" value="2"/>
</dbReference>
<dbReference type="SUPFAM" id="SSF50939">
    <property type="entry name" value="Sialidases"/>
    <property type="match status" value="1"/>
</dbReference>
<dbReference type="CDD" id="cd15482">
    <property type="entry name" value="Sialidase_non-viral"/>
    <property type="match status" value="1"/>
</dbReference>
<proteinExistence type="predicted"/>
<keyword evidence="1" id="KW-0732">Signal</keyword>
<feature type="domain" description="Sortilin N-terminal" evidence="3">
    <location>
        <begin position="534"/>
        <end position="658"/>
    </location>
</feature>
<sequence>MRILLFILVVVLGLFIPNSGNAQFQFESSKEYGQLLDIRYSPTTENLLFARSLTNHVLRSSDGGQNWEIIHSVPQDDFFIQVKDLKITHDGNYLTYICTAEGTAMNRIELFNVQTEQVEKTIYSPIGEESGSLIQSYSIFKEDLDVIFLHTTRFINWGLVTELFYTQDGGENWTSVYYSPSNSDVAVNNVAISPFNSQKLYMMRGPSPWGIEGGLWISEDAGQSWEEALSNINLMPITFHESNPNTVYLGSFYLGLDQTQKLYRTTNNGMSWVEMVIDWTDLSSNSIQDILINPNNDQNIVVLEENEIVISHDGGVNWESHVYDGENLEQYYYGVNGSFNPFEENELIISANYYPFISTDGGVNLAKLETPFVNSTGRMGVFGGENQHLYYGVRGGFVHKNMATGEELPIGLSELGFTPNTTMMGPYVDPNVEGRVFVGYSNWMGNASIMMSNDHGENSTLIHSNSYIFLMAADSFKANPNLIMLSFGELVYKFDVTDLENIVQTQISLPGFDIVEDVQFGQNENELIIVQGKKIYKTLDNGANWTELSNGLESLNNEFIFDLAINPNNPQQWAIGTSLGIFTTEDAGNSWIHSFVGQSYHKISFSDGNEGVIIATSRFEDGYLYPSAHSQLVFTTNNGETWEEISTDIFGFMRTMNSDVLFYEDAATVYFLTPDLGVVGYEVDLEVMSISDQNIQEFTLYPNPSSGPFEVKSNERIQQIEIFNFQGQKMKSLFNGNWNISELPKGIYLLKMQTEKGKIHFQKLIKK</sequence>
<evidence type="ECO:0000313" key="5">
    <source>
        <dbReference type="EMBL" id="MET3730635.1"/>
    </source>
</evidence>
<comment type="caution">
    <text evidence="5">The sequence shown here is derived from an EMBL/GenBank/DDBJ whole genome shotgun (WGS) entry which is preliminary data.</text>
</comment>
<evidence type="ECO:0000259" key="3">
    <source>
        <dbReference type="Pfam" id="PF15902"/>
    </source>
</evidence>
<dbReference type="Proteomes" id="UP001549146">
    <property type="component" value="Unassembled WGS sequence"/>
</dbReference>
<accession>A0ABV2LPZ1</accession>
<dbReference type="EMBL" id="JBEPMO010000001">
    <property type="protein sequence ID" value="MET3730635.1"/>
    <property type="molecule type" value="Genomic_DNA"/>
</dbReference>
<dbReference type="InterPro" id="IPR015943">
    <property type="entry name" value="WD40/YVTN_repeat-like_dom_sf"/>
</dbReference>
<dbReference type="InterPro" id="IPR031778">
    <property type="entry name" value="Sortilin_N"/>
</dbReference>
<dbReference type="InterPro" id="IPR026444">
    <property type="entry name" value="Secre_tail"/>
</dbReference>
<feature type="domain" description="Secretion system C-terminal sorting" evidence="4">
    <location>
        <begin position="700"/>
        <end position="765"/>
    </location>
</feature>
<feature type="domain" description="Sortilin N-terminal" evidence="3">
    <location>
        <begin position="162"/>
        <end position="280"/>
    </location>
</feature>
<dbReference type="SUPFAM" id="SSF110296">
    <property type="entry name" value="Oligoxyloglucan reducing end-specific cellobiohydrolase"/>
    <property type="match status" value="2"/>
</dbReference>
<keyword evidence="6" id="KW-1185">Reference proteome</keyword>
<dbReference type="InterPro" id="IPR050310">
    <property type="entry name" value="VPS10-sortilin"/>
</dbReference>
<evidence type="ECO:0000256" key="2">
    <source>
        <dbReference type="ARBA" id="ARBA00022737"/>
    </source>
</evidence>
<dbReference type="Gene3D" id="2.130.10.10">
    <property type="entry name" value="YVTN repeat-like/Quinoprotein amine dehydrogenase"/>
    <property type="match status" value="3"/>
</dbReference>
<evidence type="ECO:0000313" key="6">
    <source>
        <dbReference type="Proteomes" id="UP001549146"/>
    </source>
</evidence>
<evidence type="ECO:0000256" key="1">
    <source>
        <dbReference type="ARBA" id="ARBA00022729"/>
    </source>
</evidence>
<gene>
    <name evidence="5" type="ORF">ABID46_000187</name>
</gene>